<accession>A0A3M7QWY9</accession>
<sequence>MLGKPKEKFIFFNYDQPVSFKRDYLLCDSESLVCFRSISPARLLTALQLAQGFCVGILRPGYYLISRIVCFIFRERGPRAKLRPSFGMLSLLLLKARNNAFCFLSISSHCQTKIQHGIEKID</sequence>
<keyword evidence="2" id="KW-1185">Reference proteome</keyword>
<gene>
    <name evidence="1" type="ORF">BpHYR1_022991</name>
</gene>
<dbReference type="EMBL" id="REGN01004938">
    <property type="protein sequence ID" value="RNA15485.1"/>
    <property type="molecule type" value="Genomic_DNA"/>
</dbReference>
<proteinExistence type="predicted"/>
<dbReference type="AlphaFoldDB" id="A0A3M7QWY9"/>
<evidence type="ECO:0000313" key="2">
    <source>
        <dbReference type="Proteomes" id="UP000276133"/>
    </source>
</evidence>
<reference evidence="1 2" key="1">
    <citation type="journal article" date="2018" name="Sci. Rep.">
        <title>Genomic signatures of local adaptation to the degree of environmental predictability in rotifers.</title>
        <authorList>
            <person name="Franch-Gras L."/>
            <person name="Hahn C."/>
            <person name="Garcia-Roger E.M."/>
            <person name="Carmona M.J."/>
            <person name="Serra M."/>
            <person name="Gomez A."/>
        </authorList>
    </citation>
    <scope>NUCLEOTIDE SEQUENCE [LARGE SCALE GENOMIC DNA]</scope>
    <source>
        <strain evidence="1">HYR1</strain>
    </source>
</reference>
<comment type="caution">
    <text evidence="1">The sequence shown here is derived from an EMBL/GenBank/DDBJ whole genome shotgun (WGS) entry which is preliminary data.</text>
</comment>
<evidence type="ECO:0000313" key="1">
    <source>
        <dbReference type="EMBL" id="RNA15485.1"/>
    </source>
</evidence>
<dbReference type="Proteomes" id="UP000276133">
    <property type="component" value="Unassembled WGS sequence"/>
</dbReference>
<protein>
    <submittedName>
        <fullName evidence="1">Uncharacterized protein</fullName>
    </submittedName>
</protein>
<organism evidence="1 2">
    <name type="scientific">Brachionus plicatilis</name>
    <name type="common">Marine rotifer</name>
    <name type="synonym">Brachionus muelleri</name>
    <dbReference type="NCBI Taxonomy" id="10195"/>
    <lineage>
        <taxon>Eukaryota</taxon>
        <taxon>Metazoa</taxon>
        <taxon>Spiralia</taxon>
        <taxon>Gnathifera</taxon>
        <taxon>Rotifera</taxon>
        <taxon>Eurotatoria</taxon>
        <taxon>Monogononta</taxon>
        <taxon>Pseudotrocha</taxon>
        <taxon>Ploima</taxon>
        <taxon>Brachionidae</taxon>
        <taxon>Brachionus</taxon>
    </lineage>
</organism>
<name>A0A3M7QWY9_BRAPC</name>